<gene>
    <name evidence="2" type="ORF">AVDCRST_MAG79-2510</name>
</gene>
<feature type="compositionally biased region" description="Basic and acidic residues" evidence="1">
    <location>
        <begin position="57"/>
        <end position="69"/>
    </location>
</feature>
<dbReference type="EMBL" id="CADCWC010000381">
    <property type="protein sequence ID" value="CAA9548560.1"/>
    <property type="molecule type" value="Genomic_DNA"/>
</dbReference>
<feature type="compositionally biased region" description="Basic and acidic residues" evidence="1">
    <location>
        <begin position="28"/>
        <end position="48"/>
    </location>
</feature>
<feature type="non-terminal residue" evidence="2">
    <location>
        <position position="149"/>
    </location>
</feature>
<protein>
    <submittedName>
        <fullName evidence="2">Uncharacterized protein</fullName>
    </submittedName>
</protein>
<dbReference type="AlphaFoldDB" id="A0A6J4UEL2"/>
<sequence>AHLGGTGCARARRLGAPSGRPRRRRGGRRADHPSRRVRGLPDRGHRILADPVVAGRRSRDRDASRDPPPRLRGTRRACRHDERLRRQRCVAPRVGEARLRAERRGRARAAWGPTPAPQPAAHAGALGRAAPRRHPPSGRRRLPRPPRRL</sequence>
<feature type="compositionally biased region" description="Low complexity" evidence="1">
    <location>
        <begin position="119"/>
        <end position="129"/>
    </location>
</feature>
<evidence type="ECO:0000313" key="2">
    <source>
        <dbReference type="EMBL" id="CAA9548560.1"/>
    </source>
</evidence>
<organism evidence="2">
    <name type="scientific">uncultured Thermoleophilia bacterium</name>
    <dbReference type="NCBI Taxonomy" id="1497501"/>
    <lineage>
        <taxon>Bacteria</taxon>
        <taxon>Bacillati</taxon>
        <taxon>Actinomycetota</taxon>
        <taxon>Thermoleophilia</taxon>
        <taxon>environmental samples</taxon>
    </lineage>
</organism>
<name>A0A6J4UEL2_9ACTN</name>
<feature type="non-terminal residue" evidence="2">
    <location>
        <position position="1"/>
    </location>
</feature>
<feature type="region of interest" description="Disordered" evidence="1">
    <location>
        <begin position="1"/>
        <end position="84"/>
    </location>
</feature>
<evidence type="ECO:0000256" key="1">
    <source>
        <dbReference type="SAM" id="MobiDB-lite"/>
    </source>
</evidence>
<accession>A0A6J4UEL2</accession>
<feature type="region of interest" description="Disordered" evidence="1">
    <location>
        <begin position="100"/>
        <end position="149"/>
    </location>
</feature>
<reference evidence="2" key="1">
    <citation type="submission" date="2020-02" db="EMBL/GenBank/DDBJ databases">
        <authorList>
            <person name="Meier V. D."/>
        </authorList>
    </citation>
    <scope>NUCLEOTIDE SEQUENCE</scope>
    <source>
        <strain evidence="2">AVDCRST_MAG79</strain>
    </source>
</reference>
<feature type="compositionally biased region" description="Basic residues" evidence="1">
    <location>
        <begin position="130"/>
        <end position="149"/>
    </location>
</feature>
<proteinExistence type="predicted"/>